<protein>
    <submittedName>
        <fullName evidence="1">Uncharacterized protein</fullName>
    </submittedName>
</protein>
<reference evidence="2" key="1">
    <citation type="journal article" date="2019" name="Int. J. Syst. Evol. Microbiol.">
        <title>The Global Catalogue of Microorganisms (GCM) 10K type strain sequencing project: providing services to taxonomists for standard genome sequencing and annotation.</title>
        <authorList>
            <consortium name="The Broad Institute Genomics Platform"/>
            <consortium name="The Broad Institute Genome Sequencing Center for Infectious Disease"/>
            <person name="Wu L."/>
            <person name="Ma J."/>
        </authorList>
    </citation>
    <scope>NUCLEOTIDE SEQUENCE [LARGE SCALE GENOMIC DNA]</scope>
    <source>
        <strain evidence="2">CGMCC 4.7357</strain>
    </source>
</reference>
<evidence type="ECO:0000313" key="2">
    <source>
        <dbReference type="Proteomes" id="UP001595997"/>
    </source>
</evidence>
<name>A0ABV9A9Y5_9ACTN</name>
<dbReference type="Proteomes" id="UP001595997">
    <property type="component" value="Unassembled WGS sequence"/>
</dbReference>
<organism evidence="1 2">
    <name type="scientific">Streptomyces ovatisporus</name>
    <dbReference type="NCBI Taxonomy" id="1128682"/>
    <lineage>
        <taxon>Bacteria</taxon>
        <taxon>Bacillati</taxon>
        <taxon>Actinomycetota</taxon>
        <taxon>Actinomycetes</taxon>
        <taxon>Kitasatosporales</taxon>
        <taxon>Streptomycetaceae</taxon>
        <taxon>Streptomyces</taxon>
    </lineage>
</organism>
<sequence>MEIYVIDTHAALALPELCRDVEDRHLFFNTFTEMIRGGTLAFPELVVKDCQQFASGEYIYTWINAAAGHRTCKAVKSHWQEEVLGVCPEILDQDSEMEQTPVLVASMALMLSDDLLTDVYVVTEDRLEVPERKCLAMACQDLELETMTARELAIKASLDEYI</sequence>
<comment type="caution">
    <text evidence="1">The sequence shown here is derived from an EMBL/GenBank/DDBJ whole genome shotgun (WGS) entry which is preliminary data.</text>
</comment>
<accession>A0ABV9A9Y5</accession>
<dbReference type="RefSeq" id="WP_386449196.1">
    <property type="nucleotide sequence ID" value="NZ_JBHSFH010000007.1"/>
</dbReference>
<gene>
    <name evidence="1" type="ORF">ACFPA8_16880</name>
</gene>
<keyword evidence="2" id="KW-1185">Reference proteome</keyword>
<dbReference type="EMBL" id="JBHSFH010000007">
    <property type="protein sequence ID" value="MFC4495804.1"/>
    <property type="molecule type" value="Genomic_DNA"/>
</dbReference>
<proteinExistence type="predicted"/>
<evidence type="ECO:0000313" key="1">
    <source>
        <dbReference type="EMBL" id="MFC4495804.1"/>
    </source>
</evidence>